<dbReference type="Proteomes" id="UP000000383">
    <property type="component" value="Chromosome"/>
</dbReference>
<dbReference type="STRING" id="666681.M301_0129"/>
<feature type="domain" description="DUF4224" evidence="1">
    <location>
        <begin position="3"/>
        <end position="46"/>
    </location>
</feature>
<dbReference type="AlphaFoldDB" id="D7DKD2"/>
<reference evidence="2 3" key="2">
    <citation type="journal article" date="2011" name="J. Bacteriol.">
        <title>Genomes of three methylotrophs from a single niche uncover genetic and metabolic divergence of Methylophilaceae.</title>
        <authorList>
            <person name="Lapidus A."/>
            <person name="Clum A."/>
            <person name="Labutti K."/>
            <person name="Kaluzhnaya M.G."/>
            <person name="Lim S."/>
            <person name="Beck D.A."/>
            <person name="Glavina Del Rio T."/>
            <person name="Nolan M."/>
            <person name="Mavromatis K."/>
            <person name="Huntemann M."/>
            <person name="Lucas S."/>
            <person name="Lidstrom M.E."/>
            <person name="Ivanova N."/>
            <person name="Chistoserdova L."/>
        </authorList>
    </citation>
    <scope>NUCLEOTIDE SEQUENCE [LARGE SCALE GENOMIC DNA]</scope>
    <source>
        <strain evidence="2 3">301</strain>
    </source>
</reference>
<evidence type="ECO:0000259" key="1">
    <source>
        <dbReference type="Pfam" id="PF13986"/>
    </source>
</evidence>
<dbReference type="EMBL" id="CP002056">
    <property type="protein sequence ID" value="ADI28517.1"/>
    <property type="molecule type" value="Genomic_DNA"/>
</dbReference>
<dbReference type="HOGENOM" id="CLU_2753303_0_0_4"/>
<name>D7DKD2_METV0</name>
<dbReference type="RefSeq" id="WP_013146834.1">
    <property type="nucleotide sequence ID" value="NC_014207.1"/>
</dbReference>
<dbReference type="KEGG" id="meh:M301_0129"/>
<keyword evidence="3" id="KW-1185">Reference proteome</keyword>
<accession>D7DKD2</accession>
<dbReference type="InterPro" id="IPR025319">
    <property type="entry name" value="DUF4224"/>
</dbReference>
<organism evidence="2 3">
    <name type="scientific">Methylotenera versatilis (strain 301)</name>
    <dbReference type="NCBI Taxonomy" id="666681"/>
    <lineage>
        <taxon>Bacteria</taxon>
        <taxon>Pseudomonadati</taxon>
        <taxon>Pseudomonadota</taxon>
        <taxon>Betaproteobacteria</taxon>
        <taxon>Nitrosomonadales</taxon>
        <taxon>Methylophilaceae</taxon>
        <taxon>Methylotenera</taxon>
    </lineage>
</organism>
<sequence>MLFLSSDELQELTGFKLASRQCIWLTDHAYPYDTNHSGKPKVLRSFLEQRLCPSITSIQGFEEPNFAALR</sequence>
<evidence type="ECO:0000313" key="2">
    <source>
        <dbReference type="EMBL" id="ADI28517.1"/>
    </source>
</evidence>
<reference evidence="3" key="1">
    <citation type="submission" date="2010-05" db="EMBL/GenBank/DDBJ databases">
        <title>Complete sequence of Methylotenera sp. 301.</title>
        <authorList>
            <person name="Lucas S."/>
            <person name="Copeland A."/>
            <person name="Lapidus A."/>
            <person name="Cheng J.-F."/>
            <person name="Bruce D."/>
            <person name="Goodwin L."/>
            <person name="Pitluck S."/>
            <person name="Clum A."/>
            <person name="Land M."/>
            <person name="Hauser L."/>
            <person name="Kyrpides N."/>
            <person name="Ivanova N."/>
            <person name="Chistoservova L."/>
            <person name="Kalyuzhnaya M."/>
            <person name="Woyke T."/>
        </authorList>
    </citation>
    <scope>NUCLEOTIDE SEQUENCE [LARGE SCALE GENOMIC DNA]</scope>
    <source>
        <strain evidence="3">301</strain>
    </source>
</reference>
<gene>
    <name evidence="2" type="ordered locus">M301_0129</name>
</gene>
<evidence type="ECO:0000313" key="3">
    <source>
        <dbReference type="Proteomes" id="UP000000383"/>
    </source>
</evidence>
<protein>
    <recommendedName>
        <fullName evidence="1">DUF4224 domain-containing protein</fullName>
    </recommendedName>
</protein>
<dbReference type="Pfam" id="PF13986">
    <property type="entry name" value="DUF4224"/>
    <property type="match status" value="1"/>
</dbReference>
<proteinExistence type="predicted"/>